<sequence>MFNVAGIEKKIIPKTLPYGKHHVRSYLRQNGNEEEWIKLQGYVYGKKLNEAFAYDGVKPFISYCEKENIEYCIISHKTRYPYSGPAYDLHQSARDWLIRHNLQKNIFFELTKEEKIERIAEQKCTHFIDDLPEFLTLPGFPENLTRILFNPFALNLAQNLPPDIKIMQSWKEIQSMMEKETGLKKHSLFELNTENM</sequence>
<dbReference type="GO" id="GO:0016787">
    <property type="term" value="F:hydrolase activity"/>
    <property type="evidence" value="ECO:0007669"/>
    <property type="project" value="UniProtKB-KW"/>
</dbReference>
<accession>A0A850T1K0</accession>
<proteinExistence type="predicted"/>
<dbReference type="Proteomes" id="UP000553343">
    <property type="component" value="Unassembled WGS sequence"/>
</dbReference>
<dbReference type="EMBL" id="JACADJ010000021">
    <property type="protein sequence ID" value="NWH04971.1"/>
    <property type="molecule type" value="Genomic_DNA"/>
</dbReference>
<dbReference type="AlphaFoldDB" id="A0A850T1K0"/>
<keyword evidence="2" id="KW-1185">Reference proteome</keyword>
<reference evidence="1 2" key="1">
    <citation type="submission" date="2020-06" db="EMBL/GenBank/DDBJ databases">
        <title>High-quality draft genome of sulfate reducer Desulfobacter latus type strain AcrS2 isolated from marine sediment.</title>
        <authorList>
            <person name="Hoppe M."/>
            <person name="Larsen C.K."/>
            <person name="Marshall I.P.G."/>
            <person name="Schramm A."/>
            <person name="Marietou A.G."/>
        </authorList>
    </citation>
    <scope>NUCLEOTIDE SEQUENCE [LARGE SCALE GENOMIC DNA]</scope>
    <source>
        <strain evidence="1 2">AcRS2</strain>
    </source>
</reference>
<name>A0A850T1K0_9BACT</name>
<protein>
    <submittedName>
        <fullName evidence="1">Haloacid dehalogenase-like hydrolase</fullName>
    </submittedName>
</protein>
<keyword evidence="1" id="KW-0378">Hydrolase</keyword>
<evidence type="ECO:0000313" key="2">
    <source>
        <dbReference type="Proteomes" id="UP000553343"/>
    </source>
</evidence>
<evidence type="ECO:0000313" key="1">
    <source>
        <dbReference type="EMBL" id="NWH04971.1"/>
    </source>
</evidence>
<dbReference type="RefSeq" id="WP_178366426.1">
    <property type="nucleotide sequence ID" value="NZ_JACADJ010000021.1"/>
</dbReference>
<comment type="caution">
    <text evidence="1">The sequence shown here is derived from an EMBL/GenBank/DDBJ whole genome shotgun (WGS) entry which is preliminary data.</text>
</comment>
<organism evidence="1 2">
    <name type="scientific">Desulfobacter latus</name>
    <dbReference type="NCBI Taxonomy" id="2292"/>
    <lineage>
        <taxon>Bacteria</taxon>
        <taxon>Pseudomonadati</taxon>
        <taxon>Thermodesulfobacteriota</taxon>
        <taxon>Desulfobacteria</taxon>
        <taxon>Desulfobacterales</taxon>
        <taxon>Desulfobacteraceae</taxon>
        <taxon>Desulfobacter</taxon>
    </lineage>
</organism>
<gene>
    <name evidence="1" type="ORF">HXW94_08245</name>
</gene>